<evidence type="ECO:0000313" key="1">
    <source>
        <dbReference type="EMBL" id="CAE7563649.1"/>
    </source>
</evidence>
<reference evidence="1" key="1">
    <citation type="submission" date="2021-02" db="EMBL/GenBank/DDBJ databases">
        <authorList>
            <person name="Dougan E. K."/>
            <person name="Rhodes N."/>
            <person name="Thang M."/>
            <person name="Chan C."/>
        </authorList>
    </citation>
    <scope>NUCLEOTIDE SEQUENCE</scope>
</reference>
<sequence length="314" mass="33848">MPEVMILSFFLSEKASPLASEGRSLLVPAYIIGARRIFGGLDGTSRDIGPENFNQGKPDVNLDVPLTSDLVDIEVGGMKTKIGKTSPFLGFQSINQESGLAQDVPSARKNQNPIQFETTGEYGFEAQVKAWYNAVALDAWHPDVQAVLKKTVQAIGSGPWGSGVWWGNSQIFALVAWIGQALAQGSWGRDMPLDYYVYSSFTENPSNQCLVHAKAACSACLAACDNSGYAGSGNNQRYCCMEPEPWIPSAGLFDGKACLPSELAPSLCGVHGFGEVYDAFRESTVGEIWDKIKTAAAALRDNPEEATLFDKMLA</sequence>
<protein>
    <recommendedName>
        <fullName evidence="3">Poly(ADP-ribose) glycohydrolase</fullName>
    </recommendedName>
</protein>
<proteinExistence type="predicted"/>
<accession>A0A812U5U4</accession>
<comment type="caution">
    <text evidence="1">The sequence shown here is derived from an EMBL/GenBank/DDBJ whole genome shotgun (WGS) entry which is preliminary data.</text>
</comment>
<dbReference type="OrthoDB" id="414587at2759"/>
<dbReference type="AlphaFoldDB" id="A0A812U5U4"/>
<evidence type="ECO:0008006" key="3">
    <source>
        <dbReference type="Google" id="ProtNLM"/>
    </source>
</evidence>
<dbReference type="EMBL" id="CAJNJA010026713">
    <property type="protein sequence ID" value="CAE7563649.1"/>
    <property type="molecule type" value="Genomic_DNA"/>
</dbReference>
<evidence type="ECO:0000313" key="2">
    <source>
        <dbReference type="Proteomes" id="UP000601435"/>
    </source>
</evidence>
<keyword evidence="2" id="KW-1185">Reference proteome</keyword>
<name>A0A812U5U4_9DINO</name>
<dbReference type="Proteomes" id="UP000601435">
    <property type="component" value="Unassembled WGS sequence"/>
</dbReference>
<gene>
    <name evidence="1" type="ORF">SNEC2469_LOCUS16307</name>
</gene>
<organism evidence="1 2">
    <name type="scientific">Symbiodinium necroappetens</name>
    <dbReference type="NCBI Taxonomy" id="1628268"/>
    <lineage>
        <taxon>Eukaryota</taxon>
        <taxon>Sar</taxon>
        <taxon>Alveolata</taxon>
        <taxon>Dinophyceae</taxon>
        <taxon>Suessiales</taxon>
        <taxon>Symbiodiniaceae</taxon>
        <taxon>Symbiodinium</taxon>
    </lineage>
</organism>